<accession>A0A1C3L0M5</accession>
<organism evidence="1 2">
    <name type="scientific">Plasmodium malariae</name>
    <dbReference type="NCBI Taxonomy" id="5858"/>
    <lineage>
        <taxon>Eukaryota</taxon>
        <taxon>Sar</taxon>
        <taxon>Alveolata</taxon>
        <taxon>Apicomplexa</taxon>
        <taxon>Aconoidasida</taxon>
        <taxon>Haemosporida</taxon>
        <taxon>Plasmodiidae</taxon>
        <taxon>Plasmodium</taxon>
        <taxon>Plasmodium (Plasmodium)</taxon>
    </lineage>
</organism>
<dbReference type="EMBL" id="LT594500">
    <property type="protein sequence ID" value="SBT80078.1"/>
    <property type="molecule type" value="Genomic_DNA"/>
</dbReference>
<gene>
    <name evidence="1" type="primary">PmlGA01_120024100</name>
    <name evidence="1" type="ORF">PMLGA01_120024100</name>
</gene>
<dbReference type="Proteomes" id="UP000219799">
    <property type="component" value="Chromosome 12"/>
</dbReference>
<name>A0A1C3L0M5_PLAMA</name>
<sequence>MFIKLIKRELVYFSTFLKNQLQSSSSSCSSNSSSSSSTIGSYRGIGVVRYVSSIKSIEHCLEEMKAKGCNINVLSLVISNNNLCYCLLKNKTIKKIGLINIKKDFYSYEQVNTNTKKRKANFEKENLRYSYDKEESPLSFNIREILTVLKFIKLYSVKEEHNIIGNNNEYIDEENSSKKKKKKNVFTLDQIEKDNDRGKKHELLSTEKFTEILSDEYASEQVTHCDNLKNALGKRKEEWIIGIEKVNEKYEKNRIKEKILSVIVYFLRSIFQCKILFFCPKEARKYFSRKCNSNLNNREETYKYIKNKIKDFPSVDKNDNKMNCLFSDSYVISFYTYRYYMHELVKSNRKIFLYLENEVRKNKSFNNILQTLKKTQDEKYKIDLRDLLKDRIDRIVENESYMLVDKHII</sequence>
<evidence type="ECO:0000313" key="2">
    <source>
        <dbReference type="Proteomes" id="UP000219799"/>
    </source>
</evidence>
<dbReference type="AlphaFoldDB" id="A0A1C3L0M5"/>
<protein>
    <submittedName>
        <fullName evidence="1">Uncharacterized protein</fullName>
    </submittedName>
</protein>
<reference evidence="1 2" key="1">
    <citation type="submission" date="2016-06" db="EMBL/GenBank/DDBJ databases">
        <authorList>
            <consortium name="Pathogen Informatics"/>
        </authorList>
    </citation>
    <scope>NUCLEOTIDE SEQUENCE [LARGE SCALE GENOMIC DNA]</scope>
    <source>
        <strain evidence="1">PmlGA01</strain>
    </source>
</reference>
<proteinExistence type="predicted"/>
<evidence type="ECO:0000313" key="1">
    <source>
        <dbReference type="EMBL" id="SBT80078.1"/>
    </source>
</evidence>
<dbReference type="VEuPathDB" id="PlasmoDB:PmUG01_12031100"/>